<evidence type="ECO:0000256" key="3">
    <source>
        <dbReference type="ARBA" id="ARBA00022519"/>
    </source>
</evidence>
<accession>A0ABM9ADK5</accession>
<feature type="region of interest" description="Disordered" evidence="7">
    <location>
        <begin position="282"/>
        <end position="304"/>
    </location>
</feature>
<sequence>MSTALAKLLSKLPLPLLYLLFAPVAFFSLYYLSRYRRKVVANNIAQAMPELTAKQQDKLARDYYWHMANLVCEVIKTDSMSKQQYQQRVNFTNPEVLLAARETGRHVIILSQHQGNWEWLLAGCAACMENPVDVVYKELHDSAFDEFMRSARERMGNTPISHKVLFKELGKRKEPWVLAMLADQAPQRKTNKWWGTFFNRETPFQMGIELLSRRSKAVIVFASSQRVSRGYYDCTFTQLAEPPYKKDDHRILEAYASNMESAIRAQPETWLWSNNRWRYGKSDDPTLVEQPASKRPPETDNSGA</sequence>
<dbReference type="Proteomes" id="UP000838100">
    <property type="component" value="Unassembled WGS sequence"/>
</dbReference>
<evidence type="ECO:0000256" key="5">
    <source>
        <dbReference type="ARBA" id="ARBA00023136"/>
    </source>
</evidence>
<evidence type="ECO:0000313" key="9">
    <source>
        <dbReference type="EMBL" id="CAH0991273.1"/>
    </source>
</evidence>
<dbReference type="PANTHER" id="PTHR30606">
    <property type="entry name" value="LIPID A BIOSYNTHESIS LAUROYL ACYLTRANSFERASE"/>
    <property type="match status" value="1"/>
</dbReference>
<keyword evidence="8" id="KW-1133">Transmembrane helix</keyword>
<keyword evidence="3" id="KW-0997">Cell inner membrane</keyword>
<gene>
    <name evidence="9" type="primary">lpxL_1</name>
    <name evidence="9" type="ORF">SIN8267_01375</name>
</gene>
<keyword evidence="10" id="KW-1185">Reference proteome</keyword>
<dbReference type="EMBL" id="CAKLPX010000001">
    <property type="protein sequence ID" value="CAH0991273.1"/>
    <property type="molecule type" value="Genomic_DNA"/>
</dbReference>
<name>A0ABM9ADK5_9GAMM</name>
<evidence type="ECO:0000313" key="10">
    <source>
        <dbReference type="Proteomes" id="UP000838100"/>
    </source>
</evidence>
<keyword evidence="4 9" id="KW-0808">Transferase</keyword>
<keyword evidence="8" id="KW-0812">Transmembrane</keyword>
<dbReference type="EC" id="2.3.1.241" evidence="9"/>
<keyword evidence="6 9" id="KW-0012">Acyltransferase</keyword>
<evidence type="ECO:0000256" key="2">
    <source>
        <dbReference type="ARBA" id="ARBA00022475"/>
    </source>
</evidence>
<reference evidence="9" key="1">
    <citation type="submission" date="2021-12" db="EMBL/GenBank/DDBJ databases">
        <authorList>
            <person name="Rodrigo-Torres L."/>
            <person name="Arahal R. D."/>
            <person name="Lucena T."/>
        </authorList>
    </citation>
    <scope>NUCLEOTIDE SEQUENCE</scope>
    <source>
        <strain evidence="9">CECT 8267</strain>
    </source>
</reference>
<dbReference type="Pfam" id="PF03279">
    <property type="entry name" value="Lip_A_acyltrans"/>
    <property type="match status" value="1"/>
</dbReference>
<proteinExistence type="predicted"/>
<keyword evidence="2" id="KW-1003">Cell membrane</keyword>
<organism evidence="9 10">
    <name type="scientific">Sinobacterium norvegicum</name>
    <dbReference type="NCBI Taxonomy" id="1641715"/>
    <lineage>
        <taxon>Bacteria</taxon>
        <taxon>Pseudomonadati</taxon>
        <taxon>Pseudomonadota</taxon>
        <taxon>Gammaproteobacteria</taxon>
        <taxon>Cellvibrionales</taxon>
        <taxon>Spongiibacteraceae</taxon>
        <taxon>Sinobacterium</taxon>
    </lineage>
</organism>
<evidence type="ECO:0000256" key="1">
    <source>
        <dbReference type="ARBA" id="ARBA00004533"/>
    </source>
</evidence>
<evidence type="ECO:0000256" key="6">
    <source>
        <dbReference type="ARBA" id="ARBA00023315"/>
    </source>
</evidence>
<dbReference type="GO" id="GO:0008913">
    <property type="term" value="F:Kdo2-lipid IVA acyltransferase activity"/>
    <property type="evidence" value="ECO:0007669"/>
    <property type="project" value="UniProtKB-EC"/>
</dbReference>
<evidence type="ECO:0000256" key="8">
    <source>
        <dbReference type="SAM" id="Phobius"/>
    </source>
</evidence>
<dbReference type="CDD" id="cd07984">
    <property type="entry name" value="LPLAT_LABLAT-like"/>
    <property type="match status" value="1"/>
</dbReference>
<dbReference type="PANTHER" id="PTHR30606:SF10">
    <property type="entry name" value="PHOSPHATIDYLINOSITOL MANNOSIDE ACYLTRANSFERASE"/>
    <property type="match status" value="1"/>
</dbReference>
<evidence type="ECO:0000256" key="4">
    <source>
        <dbReference type="ARBA" id="ARBA00022679"/>
    </source>
</evidence>
<evidence type="ECO:0000256" key="7">
    <source>
        <dbReference type="SAM" id="MobiDB-lite"/>
    </source>
</evidence>
<dbReference type="InterPro" id="IPR004960">
    <property type="entry name" value="LipA_acyltrans"/>
</dbReference>
<comment type="caution">
    <text evidence="9">The sequence shown here is derived from an EMBL/GenBank/DDBJ whole genome shotgun (WGS) entry which is preliminary data.</text>
</comment>
<protein>
    <submittedName>
        <fullName evidence="9">Lipid A biosynthesis lauroyltransferase</fullName>
        <ecNumber evidence="9">2.3.1.241</ecNumber>
    </submittedName>
</protein>
<keyword evidence="5 8" id="KW-0472">Membrane</keyword>
<feature type="transmembrane region" description="Helical" evidence="8">
    <location>
        <begin position="12"/>
        <end position="32"/>
    </location>
</feature>
<dbReference type="RefSeq" id="WP_237443928.1">
    <property type="nucleotide sequence ID" value="NZ_CAKLPX010000001.1"/>
</dbReference>
<comment type="subcellular location">
    <subcellularLocation>
        <location evidence="1">Cell inner membrane</location>
    </subcellularLocation>
</comment>